<evidence type="ECO:0000313" key="6">
    <source>
        <dbReference type="Proteomes" id="UP000095038"/>
    </source>
</evidence>
<sequence>MSKQITCINFNQDFSCVAIGTNSSYKIFNCDPFGECFEKNDDGGATIIEMLFSTSLIAIVGNGLSSSSSTRRLKIINTKRKSVICELTFPSTILNVKLNRKRLVVVLLDQIFIYDVSCMKLLHTIETSKNLRGLISLSPSDSSILAYPAPASTNILLSPIASDHNDDHALNPGSNNNNSIHNNPTNSNVNGSNNNSNNSNNSGSGSGNSNNGMIILFDALNIQPINIISAHKSPLISFQLNNEGNLLATASIKGTIIRVFNVLQNKKIYEFRRGMAGTLIHSINFNYNSNLLCCSSNNETIHIFKLSNHQNNGEFIKKSSGQIQIQKQKQKQKHSSLSGMFWQHGRNLSKTLMNNYLPPKLSNILEPVRDFAYIKLPNHNSTSSNFNTSGNSTTNTNNHEVALNHNSNYVMIICNDGNFYIYNVPLEKGGECVLVKQYFVLDN</sequence>
<comment type="similarity">
    <text evidence="3">Belongs to the WD repeat PROPPIN family.</text>
</comment>
<dbReference type="PANTHER" id="PTHR11227">
    <property type="entry name" value="WD-REPEAT PROTEIN INTERACTING WITH PHOSPHOINOSIDES WIPI -RELATED"/>
    <property type="match status" value="1"/>
</dbReference>
<evidence type="ECO:0000256" key="1">
    <source>
        <dbReference type="ARBA" id="ARBA00022574"/>
    </source>
</evidence>
<dbReference type="AlphaFoldDB" id="A0A1D2VPE7"/>
<dbReference type="InterPro" id="IPR015943">
    <property type="entry name" value="WD40/YVTN_repeat-like_dom_sf"/>
</dbReference>
<dbReference type="InterPro" id="IPR001680">
    <property type="entry name" value="WD40_rpt"/>
</dbReference>
<keyword evidence="1" id="KW-0853">WD repeat</keyword>
<proteinExistence type="inferred from homology"/>
<feature type="region of interest" description="Disordered" evidence="4">
    <location>
        <begin position="166"/>
        <end position="206"/>
    </location>
</feature>
<accession>A0A1D2VPE7</accession>
<evidence type="ECO:0000256" key="4">
    <source>
        <dbReference type="SAM" id="MobiDB-lite"/>
    </source>
</evidence>
<evidence type="ECO:0000313" key="5">
    <source>
        <dbReference type="EMBL" id="ODV63492.1"/>
    </source>
</evidence>
<dbReference type="RefSeq" id="XP_020049799.1">
    <property type="nucleotide sequence ID" value="XM_020189836.2"/>
</dbReference>
<evidence type="ECO:0000256" key="2">
    <source>
        <dbReference type="ARBA" id="ARBA00022737"/>
    </source>
</evidence>
<dbReference type="EMBL" id="KV454475">
    <property type="protein sequence ID" value="ODV63492.1"/>
    <property type="molecule type" value="Genomic_DNA"/>
</dbReference>
<dbReference type="Gene3D" id="2.130.10.10">
    <property type="entry name" value="YVTN repeat-like/Quinoprotein amine dehydrogenase"/>
    <property type="match status" value="1"/>
</dbReference>
<dbReference type="STRING" id="1344418.A0A1D2VPE7"/>
<dbReference type="OrthoDB" id="1667587at2759"/>
<dbReference type="InterPro" id="IPR036322">
    <property type="entry name" value="WD40_repeat_dom_sf"/>
</dbReference>
<reference evidence="6" key="1">
    <citation type="submission" date="2016-05" db="EMBL/GenBank/DDBJ databases">
        <title>Comparative genomics of biotechnologically important yeasts.</title>
        <authorList>
            <consortium name="DOE Joint Genome Institute"/>
            <person name="Riley R."/>
            <person name="Haridas S."/>
            <person name="Wolfe K.H."/>
            <person name="Lopes M.R."/>
            <person name="Hittinger C.T."/>
            <person name="Goker M."/>
            <person name="Salamov A."/>
            <person name="Wisecaver J."/>
            <person name="Long T.M."/>
            <person name="Aerts A.L."/>
            <person name="Barry K."/>
            <person name="Choi C."/>
            <person name="Clum A."/>
            <person name="Coughlan A.Y."/>
            <person name="Deshpande S."/>
            <person name="Douglass A.P."/>
            <person name="Hanson S.J."/>
            <person name="Klenk H.-P."/>
            <person name="Labutti K."/>
            <person name="Lapidus A."/>
            <person name="Lindquist E."/>
            <person name="Lipzen A."/>
            <person name="Meier-Kolthoff J.P."/>
            <person name="Ohm R.A."/>
            <person name="Otillar R.P."/>
            <person name="Pangilinan J."/>
            <person name="Peng Y."/>
            <person name="Rokas A."/>
            <person name="Rosa C.A."/>
            <person name="Scheuner C."/>
            <person name="Sibirny A.A."/>
            <person name="Slot J.C."/>
            <person name="Stielow J.B."/>
            <person name="Sun H."/>
            <person name="Kurtzman C.P."/>
            <person name="Blackwell M."/>
            <person name="Grigoriev I.V."/>
            <person name="Jeffries T.W."/>
        </authorList>
    </citation>
    <scope>NUCLEOTIDE SEQUENCE [LARGE SCALE GENOMIC DNA]</scope>
    <source>
        <strain evidence="6">DSM 1968</strain>
    </source>
</reference>
<name>A0A1D2VPE7_9ASCO</name>
<evidence type="ECO:0000256" key="3">
    <source>
        <dbReference type="ARBA" id="ARBA00025740"/>
    </source>
</evidence>
<organism evidence="5 6">
    <name type="scientific">Ascoidea rubescens DSM 1968</name>
    <dbReference type="NCBI Taxonomy" id="1344418"/>
    <lineage>
        <taxon>Eukaryota</taxon>
        <taxon>Fungi</taxon>
        <taxon>Dikarya</taxon>
        <taxon>Ascomycota</taxon>
        <taxon>Saccharomycotina</taxon>
        <taxon>Saccharomycetes</taxon>
        <taxon>Ascoideaceae</taxon>
        <taxon>Ascoidea</taxon>
    </lineage>
</organism>
<dbReference type="InParanoid" id="A0A1D2VPE7"/>
<feature type="non-terminal residue" evidence="5">
    <location>
        <position position="443"/>
    </location>
</feature>
<keyword evidence="6" id="KW-1185">Reference proteome</keyword>
<keyword evidence="2" id="KW-0677">Repeat</keyword>
<dbReference type="SUPFAM" id="SSF50978">
    <property type="entry name" value="WD40 repeat-like"/>
    <property type="match status" value="1"/>
</dbReference>
<dbReference type="SMART" id="SM00320">
    <property type="entry name" value="WD40"/>
    <property type="match status" value="3"/>
</dbReference>
<feature type="compositionally biased region" description="Low complexity" evidence="4">
    <location>
        <begin position="171"/>
        <end position="206"/>
    </location>
</feature>
<dbReference type="GO" id="GO:0005737">
    <property type="term" value="C:cytoplasm"/>
    <property type="evidence" value="ECO:0007669"/>
    <property type="project" value="UniProtKB-ARBA"/>
</dbReference>
<gene>
    <name evidence="5" type="ORF">ASCRUDRAFT_24194</name>
</gene>
<dbReference type="InterPro" id="IPR048720">
    <property type="entry name" value="PROPPIN"/>
</dbReference>
<dbReference type="Pfam" id="PF21032">
    <property type="entry name" value="PROPPIN"/>
    <property type="match status" value="2"/>
</dbReference>
<protein>
    <submittedName>
        <fullName evidence="5">WD40 repeat-like protein</fullName>
    </submittedName>
</protein>
<dbReference type="Proteomes" id="UP000095038">
    <property type="component" value="Unassembled WGS sequence"/>
</dbReference>
<dbReference type="GeneID" id="30963472"/>